<organism evidence="1 2">
    <name type="scientific">Paramylibacter kogurei</name>
    <dbReference type="NCBI Taxonomy" id="1889778"/>
    <lineage>
        <taxon>Bacteria</taxon>
        <taxon>Pseudomonadati</taxon>
        <taxon>Pseudomonadota</taxon>
        <taxon>Alphaproteobacteria</taxon>
        <taxon>Rhodobacterales</taxon>
        <taxon>Paracoccaceae</taxon>
        <taxon>Paramylibacter</taxon>
    </lineage>
</organism>
<keyword evidence="2" id="KW-1185">Reference proteome</keyword>
<dbReference type="SUPFAM" id="SSF82649">
    <property type="entry name" value="SufE/NifU"/>
    <property type="match status" value="1"/>
</dbReference>
<evidence type="ECO:0000313" key="2">
    <source>
        <dbReference type="Proteomes" id="UP000231516"/>
    </source>
</evidence>
<dbReference type="CDD" id="cd06664">
    <property type="entry name" value="IscU_like"/>
    <property type="match status" value="1"/>
</dbReference>
<dbReference type="GO" id="GO:0051536">
    <property type="term" value="F:iron-sulfur cluster binding"/>
    <property type="evidence" value="ECO:0007669"/>
    <property type="project" value="InterPro"/>
</dbReference>
<evidence type="ECO:0000313" key="1">
    <source>
        <dbReference type="EMBL" id="PIB24668.1"/>
    </source>
</evidence>
<dbReference type="InterPro" id="IPR002871">
    <property type="entry name" value="NIF_FeS_clus_asmbl_NifU_N"/>
</dbReference>
<proteinExistence type="predicted"/>
<dbReference type="EMBL" id="MDGM01000012">
    <property type="protein sequence ID" value="PIB24668.1"/>
    <property type="molecule type" value="Genomic_DNA"/>
</dbReference>
<sequence>MSDTTDLIKLYSKRILALAAAIPHTDPLVAPMGMAKKRSPLCGSNIQVALDVKDGVISAFSQDVKACALGQASASVVGANIIGRTRDEIETGRDQLFEMLTQNGPVPDAPFADLIVLESAKDYRNRHASIMLAFDATLAAFDDAIQSESA</sequence>
<dbReference type="RefSeq" id="WP_099593231.1">
    <property type="nucleotide sequence ID" value="NZ_MDGM01000012.1"/>
</dbReference>
<comment type="caution">
    <text evidence="1">The sequence shown here is derived from an EMBL/GenBank/DDBJ whole genome shotgun (WGS) entry which is preliminary data.</text>
</comment>
<reference evidence="1 2" key="1">
    <citation type="submission" date="2016-08" db="EMBL/GenBank/DDBJ databases">
        <title>Draft genome of Amylibacter sp. strain 4G11.</title>
        <authorList>
            <person name="Wong S.-K."/>
            <person name="Hamasaki K."/>
            <person name="Yoshizawa S."/>
        </authorList>
    </citation>
    <scope>NUCLEOTIDE SEQUENCE [LARGE SCALE GENOMIC DNA]</scope>
    <source>
        <strain evidence="1 2">4G11</strain>
    </source>
</reference>
<gene>
    <name evidence="1" type="ORF">BFP76_05655</name>
</gene>
<dbReference type="GO" id="GO:0005506">
    <property type="term" value="F:iron ion binding"/>
    <property type="evidence" value="ECO:0007669"/>
    <property type="project" value="InterPro"/>
</dbReference>
<protein>
    <submittedName>
        <fullName evidence="1">Iron-sulfur cluster assembly scaffold protein</fullName>
    </submittedName>
</protein>
<accession>A0A2G5K563</accession>
<dbReference type="AlphaFoldDB" id="A0A2G5K563"/>
<name>A0A2G5K563_9RHOB</name>
<dbReference type="Proteomes" id="UP000231516">
    <property type="component" value="Unassembled WGS sequence"/>
</dbReference>
<dbReference type="OrthoDB" id="7857113at2"/>
<dbReference type="GO" id="GO:0016226">
    <property type="term" value="P:iron-sulfur cluster assembly"/>
    <property type="evidence" value="ECO:0007669"/>
    <property type="project" value="InterPro"/>
</dbReference>
<dbReference type="Gene3D" id="3.90.1010.10">
    <property type="match status" value="1"/>
</dbReference>